<reference evidence="2 3" key="1">
    <citation type="journal article" date="2024" name="IMA Fungus">
        <title>Apiospora arundinis, a panoply of carbohydrate-active enzymes and secondary metabolites.</title>
        <authorList>
            <person name="Sorensen T."/>
            <person name="Petersen C."/>
            <person name="Muurmann A.T."/>
            <person name="Christiansen J.V."/>
            <person name="Brundto M.L."/>
            <person name="Overgaard C.K."/>
            <person name="Boysen A.T."/>
            <person name="Wollenberg R.D."/>
            <person name="Larsen T.O."/>
            <person name="Sorensen J.L."/>
            <person name="Nielsen K.L."/>
            <person name="Sondergaard T.E."/>
        </authorList>
    </citation>
    <scope>NUCLEOTIDE SEQUENCE [LARGE SCALE GENOMIC DNA]</scope>
    <source>
        <strain evidence="2 3">AAU 773</strain>
    </source>
</reference>
<feature type="region of interest" description="Disordered" evidence="1">
    <location>
        <begin position="26"/>
        <end position="48"/>
    </location>
</feature>
<comment type="caution">
    <text evidence="2">The sequence shown here is derived from an EMBL/GenBank/DDBJ whole genome shotgun (WGS) entry which is preliminary data.</text>
</comment>
<accession>A0ABR2IIK9</accession>
<sequence>MPQHSAPGEETFPLCTSGLSPTVSSFGVPPWHRNNTLPPFPPPSHSVETTLGADSEKYRVAAGYWFQKYKQSQAQLSELSRKQVESSKNMPKDPDIYELLRRGI</sequence>
<evidence type="ECO:0000313" key="3">
    <source>
        <dbReference type="Proteomes" id="UP001390339"/>
    </source>
</evidence>
<evidence type="ECO:0000313" key="2">
    <source>
        <dbReference type="EMBL" id="KAK8863157.1"/>
    </source>
</evidence>
<dbReference type="EMBL" id="JAPCWZ010000005">
    <property type="protein sequence ID" value="KAK8863157.1"/>
    <property type="molecule type" value="Genomic_DNA"/>
</dbReference>
<evidence type="ECO:0000256" key="1">
    <source>
        <dbReference type="SAM" id="MobiDB-lite"/>
    </source>
</evidence>
<protein>
    <submittedName>
        <fullName evidence="2">Uncharacterized protein</fullName>
    </submittedName>
</protein>
<organism evidence="2 3">
    <name type="scientific">Apiospora arundinis</name>
    <dbReference type="NCBI Taxonomy" id="335852"/>
    <lineage>
        <taxon>Eukaryota</taxon>
        <taxon>Fungi</taxon>
        <taxon>Dikarya</taxon>
        <taxon>Ascomycota</taxon>
        <taxon>Pezizomycotina</taxon>
        <taxon>Sordariomycetes</taxon>
        <taxon>Xylariomycetidae</taxon>
        <taxon>Amphisphaeriales</taxon>
        <taxon>Apiosporaceae</taxon>
        <taxon>Apiospora</taxon>
    </lineage>
</organism>
<proteinExistence type="predicted"/>
<dbReference type="Proteomes" id="UP001390339">
    <property type="component" value="Unassembled WGS sequence"/>
</dbReference>
<gene>
    <name evidence="2" type="ORF">PGQ11_009392</name>
</gene>
<keyword evidence="3" id="KW-1185">Reference proteome</keyword>
<name>A0ABR2IIK9_9PEZI</name>